<dbReference type="PROSITE" id="PS50026">
    <property type="entry name" value="EGF_3"/>
    <property type="match status" value="2"/>
</dbReference>
<dbReference type="AlphaFoldDB" id="A0AAE0T5X1"/>
<dbReference type="InterPro" id="IPR018097">
    <property type="entry name" value="EGF_Ca-bd_CS"/>
</dbReference>
<evidence type="ECO:0000256" key="3">
    <source>
        <dbReference type="ARBA" id="ARBA00022737"/>
    </source>
</evidence>
<evidence type="ECO:0000313" key="10">
    <source>
        <dbReference type="Proteomes" id="UP001195483"/>
    </source>
</evidence>
<evidence type="ECO:0000259" key="8">
    <source>
        <dbReference type="PROSITE" id="PS50026"/>
    </source>
</evidence>
<dbReference type="InterPro" id="IPR001881">
    <property type="entry name" value="EGF-like_Ca-bd_dom"/>
</dbReference>
<feature type="region of interest" description="Disordered" evidence="6">
    <location>
        <begin position="313"/>
        <end position="335"/>
    </location>
</feature>
<dbReference type="GO" id="GO:0005509">
    <property type="term" value="F:calcium ion binding"/>
    <property type="evidence" value="ECO:0007669"/>
    <property type="project" value="InterPro"/>
</dbReference>
<comment type="caution">
    <text evidence="9">The sequence shown here is derived from an EMBL/GenBank/DDBJ whole genome shotgun (WGS) entry which is preliminary data.</text>
</comment>
<dbReference type="SUPFAM" id="SSF57184">
    <property type="entry name" value="Growth factor receptor domain"/>
    <property type="match status" value="1"/>
</dbReference>
<name>A0AAE0T5X1_9BIVA</name>
<keyword evidence="10" id="KW-1185">Reference proteome</keyword>
<dbReference type="Pfam" id="PF07645">
    <property type="entry name" value="EGF_CA"/>
    <property type="match status" value="2"/>
</dbReference>
<dbReference type="PROSITE" id="PS01187">
    <property type="entry name" value="EGF_CA"/>
    <property type="match status" value="2"/>
</dbReference>
<organism evidence="9 10">
    <name type="scientific">Potamilus streckersoni</name>
    <dbReference type="NCBI Taxonomy" id="2493646"/>
    <lineage>
        <taxon>Eukaryota</taxon>
        <taxon>Metazoa</taxon>
        <taxon>Spiralia</taxon>
        <taxon>Lophotrochozoa</taxon>
        <taxon>Mollusca</taxon>
        <taxon>Bivalvia</taxon>
        <taxon>Autobranchia</taxon>
        <taxon>Heteroconchia</taxon>
        <taxon>Palaeoheterodonta</taxon>
        <taxon>Unionida</taxon>
        <taxon>Unionoidea</taxon>
        <taxon>Unionidae</taxon>
        <taxon>Ambleminae</taxon>
        <taxon>Lampsilini</taxon>
        <taxon>Potamilus</taxon>
    </lineage>
</organism>
<sequence>MGNQTGIDYCVSDPCVNGGNCSNNNGTYRCVCPTGWSGKNCSDDVNECVLKPCLNGGNCNNTNGSYFCNCTSGWNGANCSDDVDECFKKTSGCQQTCLNTNGSYNCSCFLGFHQNGTNCTPDETTYSVALILNFTFTPMLNISLNSSITYYKYYRAVNTTLWEYFHRKLRTDFVSIEILLITIGSLNMNTIIITLNTDTASRALIKAVAESYNENFSIEGQNTTISSAQLGNQKVNKGDDQCELYTIVIHTCPNDYKCIVEDNGPVCRPVYKPTDTFELVVGLGVGIPLGTLLVLIVIVLVIYRRRIKHRNDSIDSSSYDERSRASSHGFSPYGIPKKLSNPTHSHLFSGPHQRESYVNMPSAGNRRELNITAEQQSNPDTDTVDQDIIDDDEGYRYIQPKSNFSWDFMFDYIPGNQKYEIRRPQTNRMPNPLYDTDV</sequence>
<feature type="disulfide bond" evidence="5">
    <location>
        <begin position="32"/>
        <end position="41"/>
    </location>
</feature>
<dbReference type="SMART" id="SM00181">
    <property type="entry name" value="EGF"/>
    <property type="match status" value="3"/>
</dbReference>
<keyword evidence="3" id="KW-0677">Repeat</keyword>
<feature type="domain" description="EGF-like" evidence="8">
    <location>
        <begin position="44"/>
        <end position="80"/>
    </location>
</feature>
<keyword evidence="7" id="KW-0812">Transmembrane</keyword>
<keyword evidence="2" id="KW-0732">Signal</keyword>
<dbReference type="InterPro" id="IPR000152">
    <property type="entry name" value="EGF-type_Asp/Asn_hydroxyl_site"/>
</dbReference>
<gene>
    <name evidence="9" type="ORF">CHS0354_004688</name>
</gene>
<evidence type="ECO:0000256" key="4">
    <source>
        <dbReference type="ARBA" id="ARBA00023157"/>
    </source>
</evidence>
<keyword evidence="4 5" id="KW-1015">Disulfide bond</keyword>
<dbReference type="InterPro" id="IPR009030">
    <property type="entry name" value="Growth_fac_rcpt_cys_sf"/>
</dbReference>
<dbReference type="FunFam" id="2.10.25.10:FF:000125">
    <property type="entry name" value="Neurogenic locus notch protein-like"/>
    <property type="match status" value="1"/>
</dbReference>
<evidence type="ECO:0000256" key="5">
    <source>
        <dbReference type="PROSITE-ProRule" id="PRU00076"/>
    </source>
</evidence>
<dbReference type="CDD" id="cd00054">
    <property type="entry name" value="EGF_CA"/>
    <property type="match status" value="1"/>
</dbReference>
<reference evidence="9" key="2">
    <citation type="journal article" date="2021" name="Genome Biol. Evol.">
        <title>Developing a high-quality reference genome for a parasitic bivalve with doubly uniparental inheritance (Bivalvia: Unionida).</title>
        <authorList>
            <person name="Smith C.H."/>
        </authorList>
    </citation>
    <scope>NUCLEOTIDE SEQUENCE</scope>
    <source>
        <strain evidence="9">CHS0354</strain>
        <tissue evidence="9">Mantle</tissue>
    </source>
</reference>
<feature type="disulfide bond" evidence="5">
    <location>
        <begin position="70"/>
        <end position="79"/>
    </location>
</feature>
<evidence type="ECO:0000256" key="6">
    <source>
        <dbReference type="SAM" id="MobiDB-lite"/>
    </source>
</evidence>
<dbReference type="PROSITE" id="PS00022">
    <property type="entry name" value="EGF_1"/>
    <property type="match status" value="2"/>
</dbReference>
<dbReference type="Gene3D" id="2.10.25.10">
    <property type="entry name" value="Laminin"/>
    <property type="match status" value="3"/>
</dbReference>
<dbReference type="Pfam" id="PF00008">
    <property type="entry name" value="EGF"/>
    <property type="match status" value="1"/>
</dbReference>
<dbReference type="PANTHER" id="PTHR12916">
    <property type="entry name" value="CYTOCHROME C OXIDASE POLYPEPTIDE VIC-2"/>
    <property type="match status" value="1"/>
</dbReference>
<dbReference type="SMART" id="SM00179">
    <property type="entry name" value="EGF_CA"/>
    <property type="match status" value="3"/>
</dbReference>
<reference evidence="9" key="3">
    <citation type="submission" date="2023-05" db="EMBL/GenBank/DDBJ databases">
        <authorList>
            <person name="Smith C.H."/>
        </authorList>
    </citation>
    <scope>NUCLEOTIDE SEQUENCE</scope>
    <source>
        <strain evidence="9">CHS0354</strain>
        <tissue evidence="9">Mantle</tissue>
    </source>
</reference>
<comment type="caution">
    <text evidence="5">Lacks conserved residue(s) required for the propagation of feature annotation.</text>
</comment>
<reference evidence="9" key="1">
    <citation type="journal article" date="2021" name="Genome Biol. Evol.">
        <title>A High-Quality Reference Genome for a Parasitic Bivalve with Doubly Uniparental Inheritance (Bivalvia: Unionida).</title>
        <authorList>
            <person name="Smith C.H."/>
        </authorList>
    </citation>
    <scope>NUCLEOTIDE SEQUENCE</scope>
    <source>
        <strain evidence="9">CHS0354</strain>
    </source>
</reference>
<proteinExistence type="predicted"/>
<evidence type="ECO:0000256" key="7">
    <source>
        <dbReference type="SAM" id="Phobius"/>
    </source>
</evidence>
<dbReference type="PANTHER" id="PTHR12916:SF4">
    <property type="entry name" value="UNINFLATABLE, ISOFORM C"/>
    <property type="match status" value="1"/>
</dbReference>
<dbReference type="PROSITE" id="PS01186">
    <property type="entry name" value="EGF_2"/>
    <property type="match status" value="3"/>
</dbReference>
<dbReference type="PROSITE" id="PS00010">
    <property type="entry name" value="ASX_HYDROXYL"/>
    <property type="match status" value="3"/>
</dbReference>
<keyword evidence="1 5" id="KW-0245">EGF-like domain</keyword>
<dbReference type="FunFam" id="2.10.25.10:FF:000095">
    <property type="entry name" value="Notch, isoform B"/>
    <property type="match status" value="1"/>
</dbReference>
<accession>A0AAE0T5X1</accession>
<keyword evidence="7" id="KW-1133">Transmembrane helix</keyword>
<evidence type="ECO:0000256" key="2">
    <source>
        <dbReference type="ARBA" id="ARBA00022729"/>
    </source>
</evidence>
<protein>
    <recommendedName>
        <fullName evidence="8">EGF-like domain-containing protein</fullName>
    </recommendedName>
</protein>
<evidence type="ECO:0000313" key="9">
    <source>
        <dbReference type="EMBL" id="KAK3604083.1"/>
    </source>
</evidence>
<dbReference type="InterPro" id="IPR000742">
    <property type="entry name" value="EGF"/>
</dbReference>
<feature type="domain" description="EGF-like" evidence="8">
    <location>
        <begin position="6"/>
        <end position="42"/>
    </location>
</feature>
<feature type="transmembrane region" description="Helical" evidence="7">
    <location>
        <begin position="279"/>
        <end position="303"/>
    </location>
</feature>
<dbReference type="EMBL" id="JAEAOA010000345">
    <property type="protein sequence ID" value="KAK3604083.1"/>
    <property type="molecule type" value="Genomic_DNA"/>
</dbReference>
<evidence type="ECO:0000256" key="1">
    <source>
        <dbReference type="ARBA" id="ARBA00022536"/>
    </source>
</evidence>
<keyword evidence="7" id="KW-0472">Membrane</keyword>
<dbReference type="InterPro" id="IPR049883">
    <property type="entry name" value="NOTCH1_EGF-like"/>
</dbReference>
<dbReference type="Proteomes" id="UP001195483">
    <property type="component" value="Unassembled WGS sequence"/>
</dbReference>